<dbReference type="Proteomes" id="UP000828390">
    <property type="component" value="Unassembled WGS sequence"/>
</dbReference>
<comment type="caution">
    <text evidence="2">The sequence shown here is derived from an EMBL/GenBank/DDBJ whole genome shotgun (WGS) entry which is preliminary data.</text>
</comment>
<feature type="transmembrane region" description="Helical" evidence="1">
    <location>
        <begin position="16"/>
        <end position="34"/>
    </location>
</feature>
<keyword evidence="1" id="KW-1133">Transmembrane helix</keyword>
<dbReference type="EMBL" id="JAIWYP010000014">
    <property type="protein sequence ID" value="KAH3713270.1"/>
    <property type="molecule type" value="Genomic_DNA"/>
</dbReference>
<dbReference type="AlphaFoldDB" id="A0A9D4BYC7"/>
<name>A0A9D4BYC7_DREPO</name>
<accession>A0A9D4BYC7</accession>
<gene>
    <name evidence="2" type="ORF">DPMN_073057</name>
</gene>
<protein>
    <submittedName>
        <fullName evidence="2">Uncharacterized protein</fullName>
    </submittedName>
</protein>
<keyword evidence="1" id="KW-0472">Membrane</keyword>
<evidence type="ECO:0000313" key="3">
    <source>
        <dbReference type="Proteomes" id="UP000828390"/>
    </source>
</evidence>
<evidence type="ECO:0000256" key="1">
    <source>
        <dbReference type="SAM" id="Phobius"/>
    </source>
</evidence>
<sequence length="81" mass="8472">MCHSVQTASTTNVPKIVVLAPVVAFPVITVFCANRRALQSAQARSTDNNTALCNIGGSCFDGCVQGFTGKQCGKFTTSCNI</sequence>
<reference evidence="2" key="2">
    <citation type="submission" date="2020-11" db="EMBL/GenBank/DDBJ databases">
        <authorList>
            <person name="McCartney M.A."/>
            <person name="Auch B."/>
            <person name="Kono T."/>
            <person name="Mallez S."/>
            <person name="Becker A."/>
            <person name="Gohl D.M."/>
            <person name="Silverstein K.A.T."/>
            <person name="Koren S."/>
            <person name="Bechman K.B."/>
            <person name="Herman A."/>
            <person name="Abrahante J.E."/>
            <person name="Garbe J."/>
        </authorList>
    </citation>
    <scope>NUCLEOTIDE SEQUENCE</scope>
    <source>
        <strain evidence="2">Duluth1</strain>
        <tissue evidence="2">Whole animal</tissue>
    </source>
</reference>
<organism evidence="2 3">
    <name type="scientific">Dreissena polymorpha</name>
    <name type="common">Zebra mussel</name>
    <name type="synonym">Mytilus polymorpha</name>
    <dbReference type="NCBI Taxonomy" id="45954"/>
    <lineage>
        <taxon>Eukaryota</taxon>
        <taxon>Metazoa</taxon>
        <taxon>Spiralia</taxon>
        <taxon>Lophotrochozoa</taxon>
        <taxon>Mollusca</taxon>
        <taxon>Bivalvia</taxon>
        <taxon>Autobranchia</taxon>
        <taxon>Heteroconchia</taxon>
        <taxon>Euheterodonta</taxon>
        <taxon>Imparidentia</taxon>
        <taxon>Neoheterodontei</taxon>
        <taxon>Myida</taxon>
        <taxon>Dreissenoidea</taxon>
        <taxon>Dreissenidae</taxon>
        <taxon>Dreissena</taxon>
    </lineage>
</organism>
<keyword evidence="3" id="KW-1185">Reference proteome</keyword>
<evidence type="ECO:0000313" key="2">
    <source>
        <dbReference type="EMBL" id="KAH3713270.1"/>
    </source>
</evidence>
<keyword evidence="1" id="KW-0812">Transmembrane</keyword>
<proteinExistence type="predicted"/>
<reference evidence="2" key="1">
    <citation type="journal article" date="2019" name="bioRxiv">
        <title>The Genome of the Zebra Mussel, Dreissena polymorpha: A Resource for Invasive Species Research.</title>
        <authorList>
            <person name="McCartney M.A."/>
            <person name="Auch B."/>
            <person name="Kono T."/>
            <person name="Mallez S."/>
            <person name="Zhang Y."/>
            <person name="Obille A."/>
            <person name="Becker A."/>
            <person name="Abrahante J.E."/>
            <person name="Garbe J."/>
            <person name="Badalamenti J.P."/>
            <person name="Herman A."/>
            <person name="Mangelson H."/>
            <person name="Liachko I."/>
            <person name="Sullivan S."/>
            <person name="Sone E.D."/>
            <person name="Koren S."/>
            <person name="Silverstein K.A.T."/>
            <person name="Beckman K.B."/>
            <person name="Gohl D.M."/>
        </authorList>
    </citation>
    <scope>NUCLEOTIDE SEQUENCE</scope>
    <source>
        <strain evidence="2">Duluth1</strain>
        <tissue evidence="2">Whole animal</tissue>
    </source>
</reference>